<keyword evidence="3" id="KW-0479">Metal-binding</keyword>
<evidence type="ECO:0000256" key="2">
    <source>
        <dbReference type="ARBA" id="ARBA00022714"/>
    </source>
</evidence>
<dbReference type="InterPro" id="IPR036922">
    <property type="entry name" value="Rieske_2Fe-2S_sf"/>
</dbReference>
<evidence type="ECO:0000256" key="9">
    <source>
        <dbReference type="ARBA" id="ARBA00030944"/>
    </source>
</evidence>
<dbReference type="Proteomes" id="UP001499895">
    <property type="component" value="Unassembled WGS sequence"/>
</dbReference>
<evidence type="ECO:0000256" key="10">
    <source>
        <dbReference type="ARBA" id="ARBA00046982"/>
    </source>
</evidence>
<dbReference type="SUPFAM" id="SSF55961">
    <property type="entry name" value="Bet v1-like"/>
    <property type="match status" value="1"/>
</dbReference>
<evidence type="ECO:0000256" key="8">
    <source>
        <dbReference type="ARBA" id="ARBA00023221"/>
    </source>
</evidence>
<keyword evidence="6" id="KW-0408">Iron</keyword>
<gene>
    <name evidence="12" type="ORF">GCM10009544_03320</name>
</gene>
<dbReference type="InterPro" id="IPR045605">
    <property type="entry name" value="KshA-like_C"/>
</dbReference>
<evidence type="ECO:0000259" key="11">
    <source>
        <dbReference type="PROSITE" id="PS51296"/>
    </source>
</evidence>
<evidence type="ECO:0000256" key="6">
    <source>
        <dbReference type="ARBA" id="ARBA00023004"/>
    </source>
</evidence>
<keyword evidence="8" id="KW-0443">Lipid metabolism</keyword>
<comment type="caution">
    <text evidence="12">The sequence shown here is derived from an EMBL/GenBank/DDBJ whole genome shotgun (WGS) entry which is preliminary data.</text>
</comment>
<dbReference type="PANTHER" id="PTHR21266">
    <property type="entry name" value="IRON-SULFUR DOMAIN CONTAINING PROTEIN"/>
    <property type="match status" value="1"/>
</dbReference>
<dbReference type="Pfam" id="PF19298">
    <property type="entry name" value="KshA_C"/>
    <property type="match status" value="1"/>
</dbReference>
<dbReference type="SUPFAM" id="SSF50022">
    <property type="entry name" value="ISP domain"/>
    <property type="match status" value="1"/>
</dbReference>
<dbReference type="PROSITE" id="PS51296">
    <property type="entry name" value="RIESKE"/>
    <property type="match status" value="1"/>
</dbReference>
<protein>
    <recommendedName>
        <fullName evidence="9">Rieske-type oxygenase</fullName>
    </recommendedName>
</protein>
<reference evidence="13" key="1">
    <citation type="journal article" date="2019" name="Int. J. Syst. Evol. Microbiol.">
        <title>The Global Catalogue of Microorganisms (GCM) 10K type strain sequencing project: providing services to taxonomists for standard genome sequencing and annotation.</title>
        <authorList>
            <consortium name="The Broad Institute Genomics Platform"/>
            <consortium name="The Broad Institute Genome Sequencing Center for Infectious Disease"/>
            <person name="Wu L."/>
            <person name="Ma J."/>
        </authorList>
    </citation>
    <scope>NUCLEOTIDE SEQUENCE [LARGE SCALE GENOMIC DNA]</scope>
    <source>
        <strain evidence="13">JCM 10649</strain>
    </source>
</reference>
<organism evidence="12 13">
    <name type="scientific">Streptomyces stramineus</name>
    <dbReference type="NCBI Taxonomy" id="173861"/>
    <lineage>
        <taxon>Bacteria</taxon>
        <taxon>Bacillati</taxon>
        <taxon>Actinomycetota</taxon>
        <taxon>Actinomycetes</taxon>
        <taxon>Kitasatosporales</taxon>
        <taxon>Streptomycetaceae</taxon>
        <taxon>Streptomyces</taxon>
    </lineage>
</organism>
<name>A0ABP3J6X0_9ACTN</name>
<sequence length="318" mass="35547">MTRRFVGEDVVLYRTDDGELHAVHPYCPHLGAHLGGGRVEGQNLVCPFHRFAFAPDGRCAHAPGGPAPRARLSHHTVSERNGFIFIWHEHRGASPSWHLPQEFSTEVPPTAVWTGEALTHVQEVTENAVDYRHLPVMHGVTVQERIPPTTEGPFLRLSLRLTPQRFPAIGKVVGDYAFQMAGLGCFRTETNLPPLGLVVYTWAMFTPTEPRRTRLLLATACTPADRPHHSVAWITRHSLHRCLARAVLWAGARALRQDMPVFNTKRYEPRPRLAAGDEAIGLYRHWARQFYPDIHGGCSGAPTAPDGATPQKTHRYTT</sequence>
<keyword evidence="8" id="KW-0753">Steroid metabolism</keyword>
<evidence type="ECO:0000256" key="4">
    <source>
        <dbReference type="ARBA" id="ARBA00022963"/>
    </source>
</evidence>
<keyword evidence="13" id="KW-1185">Reference proteome</keyword>
<dbReference type="EMBL" id="BAAAHB010000001">
    <property type="protein sequence ID" value="GAA0443828.1"/>
    <property type="molecule type" value="Genomic_DNA"/>
</dbReference>
<dbReference type="PANTHER" id="PTHR21266:SF60">
    <property type="entry name" value="3-KETOSTEROID-9-ALPHA-MONOOXYGENASE, OXYGENASE COMPONENT"/>
    <property type="match status" value="1"/>
</dbReference>
<keyword evidence="7" id="KW-0411">Iron-sulfur</keyword>
<feature type="domain" description="Rieske" evidence="11">
    <location>
        <begin position="1"/>
        <end position="86"/>
    </location>
</feature>
<dbReference type="Gene3D" id="3.90.380.10">
    <property type="entry name" value="Naphthalene 1,2-dioxygenase Alpha Subunit, Chain A, domain 1"/>
    <property type="match status" value="1"/>
</dbReference>
<dbReference type="Pfam" id="PF00355">
    <property type="entry name" value="Rieske"/>
    <property type="match status" value="1"/>
</dbReference>
<evidence type="ECO:0000313" key="13">
    <source>
        <dbReference type="Proteomes" id="UP001499895"/>
    </source>
</evidence>
<comment type="subunit">
    <text evidence="10">Homotrimer. The two-component system 3-ketosteroid-9-alpha-monooxygenase is composed of an oxygenase component KshA and a reductase component KshB.</text>
</comment>
<evidence type="ECO:0000313" key="12">
    <source>
        <dbReference type="EMBL" id="GAA0443828.1"/>
    </source>
</evidence>
<proteinExistence type="predicted"/>
<dbReference type="InterPro" id="IPR050584">
    <property type="entry name" value="Cholesterol_7-desaturase"/>
</dbReference>
<evidence type="ECO:0000256" key="1">
    <source>
        <dbReference type="ARBA" id="ARBA00001962"/>
    </source>
</evidence>
<evidence type="ECO:0000256" key="5">
    <source>
        <dbReference type="ARBA" id="ARBA00023002"/>
    </source>
</evidence>
<accession>A0ABP3J6X0</accession>
<evidence type="ECO:0000256" key="7">
    <source>
        <dbReference type="ARBA" id="ARBA00023014"/>
    </source>
</evidence>
<keyword evidence="5" id="KW-0560">Oxidoreductase</keyword>
<comment type="cofactor">
    <cofactor evidence="1">
        <name>Fe cation</name>
        <dbReference type="ChEBI" id="CHEBI:24875"/>
    </cofactor>
</comment>
<dbReference type="Gene3D" id="2.102.10.10">
    <property type="entry name" value="Rieske [2Fe-2S] iron-sulphur domain"/>
    <property type="match status" value="1"/>
</dbReference>
<dbReference type="InterPro" id="IPR017941">
    <property type="entry name" value="Rieske_2Fe-2S"/>
</dbReference>
<keyword evidence="2" id="KW-0001">2Fe-2S</keyword>
<keyword evidence="4" id="KW-0442">Lipid degradation</keyword>
<evidence type="ECO:0000256" key="3">
    <source>
        <dbReference type="ARBA" id="ARBA00022723"/>
    </source>
</evidence>